<dbReference type="PANTHER" id="PTHR43399">
    <property type="entry name" value="SUBTILISIN-RELATED"/>
    <property type="match status" value="1"/>
</dbReference>
<keyword evidence="2" id="KW-0472">Membrane</keyword>
<keyword evidence="3" id="KW-0378">Hydrolase</keyword>
<protein>
    <submittedName>
        <fullName evidence="3">Membrane-associated subtilysin-type serine protease</fullName>
    </submittedName>
</protein>
<keyword evidence="3" id="KW-0645">Protease</keyword>
<sequence length="1135" mass="119866">MYMQLSGTSQATAVAGGSASLAREYLREVAGINKPSASLIKATLINGAEDLGTPDIPNANEGWGQIDLENSLNPSSSGVSLDVFQDDERELQAGFSLIYSFDLDGSKGIDITLAWSDAEASANAAQSESRLLNNLDLILIAPDGSSYLGNDFSSGISTTGGSADNLNNIERIRIPAGATTQNGDWMVTVEHRGGSSQRYSIVIAADATLIPKADLTTFGNSILPSSSTPLIGDLVSISLAWHNQGTLASGPYRIQFEDITSGSILYDSNRSSLEGGSLDSVSFFTQFSTTGVHKLRLSLDTNNQVPELNDAINGIDNNIIDLDIEITAQGLRVIFQNQDGSIPTTSQDRDSAASVTMDVRNETGLSLPFVIAHEGTGERPVSLTVSSVQEPDPTYPTLLLSPEDSWSKSVNQTGVFTISGQGEENDTIYLTLNLDDTSASFDGATKRYARAGSFIVDVTARYQNQPTVSHTQRLYIEIGQVDSVDVVPSGTSGVSAKPGERTGFSIGVRNTGNSAAQYTMSCTSSSQWQIMLGNSNSSSLEFEPLNILQDLSMDVNVFIPSIANGEPLAGSTDQVTCVVTSPTDSTLNRVETVDVAVSELKAFRSDLYGPDGAVGPGALALPVFADTGELVYFNHTIQNKGNVPLDFAVTLERGNPGWAAEIQFDEQISSTSLSVTLGPGQSGDVEMRLLVPETAREGNSNTYTLRVESSPQMFTLNSTSLVVGENLGVNLVSNVGTLIAAPVNNDFTFTEFIVENSGNSDLDLEWSTSLAPDGWSIGYSNPPTSVPVLSQASVQLAIKAPNQTASGFGFDMQLFVNGTNNGRFTNAELLVRIEVAATSFAGISVSDETIAPLLFIPRGDSGKQSITITNEGNIPLSGQLTVEVRDGEGNILTDRSSTISPSEITDLAIGESIEVVGKVSTDEDSIDGRMNLVVILTTIDGVVIEFMADTSVSSQQSSGGIFGILPAYLSYPLVLLALLGVLYGGRRLKQSSKMDDDGTELVAPDAHTDADHLGTRREQALDISHSVNDIASGEVSQDEIAAALAQSLDMPVPTKKAQVPTGRPPSGLPSMGLPPVGLPPAGLPPAGLPPAKSVPVLPVQVTAGPPLPPGGLPDGWTMEQWNHYGEQYLQRMGLN</sequence>
<evidence type="ECO:0000313" key="3">
    <source>
        <dbReference type="EMBL" id="AAF97188.1"/>
    </source>
</evidence>
<keyword evidence="2" id="KW-0812">Transmembrane</keyword>
<dbReference type="Gene3D" id="3.40.50.200">
    <property type="entry name" value="Peptidase S8/S53 domain"/>
    <property type="match status" value="1"/>
</dbReference>
<dbReference type="GO" id="GO:0004252">
    <property type="term" value="F:serine-type endopeptidase activity"/>
    <property type="evidence" value="ECO:0007669"/>
    <property type="project" value="InterPro"/>
</dbReference>
<dbReference type="AlphaFoldDB" id="Q9P9D1"/>
<dbReference type="GO" id="GO:0006508">
    <property type="term" value="P:proteolysis"/>
    <property type="evidence" value="ECO:0007669"/>
    <property type="project" value="UniProtKB-KW"/>
</dbReference>
<accession>Q9P9D1</accession>
<feature type="transmembrane region" description="Helical" evidence="2">
    <location>
        <begin position="961"/>
        <end position="984"/>
    </location>
</feature>
<keyword evidence="2" id="KW-1133">Transmembrane helix</keyword>
<reference evidence="3" key="1">
    <citation type="journal article" date="2000" name="Environ. Microbiol.">
        <title>Construction and analysis of bacterial artificial chromosome libraries from a marine microbial assemblage.</title>
        <authorList>
            <person name="Beja O."/>
            <person name="Suzuki M.T."/>
            <person name="Koonin E.V."/>
            <person name="Aravind L."/>
            <person name="Hadd A."/>
            <person name="Nguyen L.P."/>
            <person name="Villacorta R."/>
            <person name="Amjadi M."/>
            <person name="Garrigues C."/>
            <person name="Jovanovich S.B."/>
            <person name="Feldman R.A."/>
            <person name="Delong E.F."/>
        </authorList>
    </citation>
    <scope>NUCLEOTIDE SEQUENCE</scope>
</reference>
<organism evidence="3">
    <name type="scientific">uncultured marine group II euryarchaeote 37F11</name>
    <dbReference type="NCBI Taxonomy" id="133822"/>
    <lineage>
        <taxon>Archaea</taxon>
        <taxon>Methanobacteriati</taxon>
        <taxon>Thermoplasmatota</taxon>
        <taxon>Candidatus Poseidoniia</taxon>
        <taxon>Candidatus Poseidoniales</taxon>
        <taxon>environmental samples</taxon>
    </lineage>
</organism>
<dbReference type="InterPro" id="IPR008979">
    <property type="entry name" value="Galactose-bd-like_sf"/>
</dbReference>
<dbReference type="Gene3D" id="2.60.40.10">
    <property type="entry name" value="Immunoglobulins"/>
    <property type="match status" value="1"/>
</dbReference>
<dbReference type="InterPro" id="IPR036852">
    <property type="entry name" value="Peptidase_S8/S53_dom_sf"/>
</dbReference>
<dbReference type="InterPro" id="IPR013783">
    <property type="entry name" value="Ig-like_fold"/>
</dbReference>
<evidence type="ECO:0000256" key="1">
    <source>
        <dbReference type="ARBA" id="ARBA00011073"/>
    </source>
</evidence>
<comment type="similarity">
    <text evidence="1">Belongs to the peptidase S8 family.</text>
</comment>
<dbReference type="SUPFAM" id="SSF52743">
    <property type="entry name" value="Subtilisin-like"/>
    <property type="match status" value="1"/>
</dbReference>
<dbReference type="PANTHER" id="PTHR43399:SF4">
    <property type="entry name" value="CELL WALL-ASSOCIATED PROTEASE"/>
    <property type="match status" value="1"/>
</dbReference>
<dbReference type="EMBL" id="AF268611">
    <property type="protein sequence ID" value="AAF97188.1"/>
    <property type="molecule type" value="Genomic_DNA"/>
</dbReference>
<dbReference type="Gene3D" id="2.60.120.380">
    <property type="match status" value="1"/>
</dbReference>
<name>Q9P9D1_9ARCH</name>
<dbReference type="InterPro" id="IPR051048">
    <property type="entry name" value="Peptidase_S8/S53_subtilisin"/>
</dbReference>
<dbReference type="SUPFAM" id="SSF49785">
    <property type="entry name" value="Galactose-binding domain-like"/>
    <property type="match status" value="1"/>
</dbReference>
<proteinExistence type="inferred from homology"/>
<evidence type="ECO:0000256" key="2">
    <source>
        <dbReference type="SAM" id="Phobius"/>
    </source>
</evidence>